<feature type="compositionally biased region" description="Polar residues" evidence="6">
    <location>
        <begin position="471"/>
        <end position="486"/>
    </location>
</feature>
<dbReference type="PANTHER" id="PTHR23043">
    <property type="entry name" value="HYPOXIA-INDUCIBLE FACTOR 1 ALPHA"/>
    <property type="match status" value="1"/>
</dbReference>
<keyword evidence="9" id="KW-1185">Reference proteome</keyword>
<feature type="region of interest" description="Disordered" evidence="6">
    <location>
        <begin position="799"/>
        <end position="818"/>
    </location>
</feature>
<dbReference type="InterPro" id="IPR011598">
    <property type="entry name" value="bHLH_dom"/>
</dbReference>
<dbReference type="Proteomes" id="UP000694865">
    <property type="component" value="Unplaced"/>
</dbReference>
<dbReference type="GeneID" id="102810196"/>
<keyword evidence="3" id="KW-0238">DNA-binding</keyword>
<accession>A0ABM0M2H7</accession>
<comment type="subcellular location">
    <subcellularLocation>
        <location evidence="1">Nucleus</location>
    </subcellularLocation>
</comment>
<proteinExistence type="predicted"/>
<dbReference type="PROSITE" id="PS50888">
    <property type="entry name" value="BHLH"/>
    <property type="match status" value="1"/>
</dbReference>
<evidence type="ECO:0000256" key="3">
    <source>
        <dbReference type="ARBA" id="ARBA00023125"/>
    </source>
</evidence>
<evidence type="ECO:0000256" key="1">
    <source>
        <dbReference type="ARBA" id="ARBA00004123"/>
    </source>
</evidence>
<evidence type="ECO:0000256" key="5">
    <source>
        <dbReference type="ARBA" id="ARBA00023242"/>
    </source>
</evidence>
<dbReference type="Gene3D" id="3.30.450.20">
    <property type="entry name" value="PAS domain"/>
    <property type="match status" value="2"/>
</dbReference>
<feature type="region of interest" description="Disordered" evidence="6">
    <location>
        <begin position="468"/>
        <end position="487"/>
    </location>
</feature>
<feature type="domain" description="PAS" evidence="7">
    <location>
        <begin position="161"/>
        <end position="230"/>
    </location>
</feature>
<reference evidence="10" key="1">
    <citation type="submission" date="2025-08" db="UniProtKB">
        <authorList>
            <consortium name="RefSeq"/>
        </authorList>
    </citation>
    <scope>IDENTIFICATION</scope>
    <source>
        <tissue evidence="10">Testes</tissue>
    </source>
</reference>
<dbReference type="CDD" id="cd19697">
    <property type="entry name" value="bHLH-PAS_NPAS4_PASD10"/>
    <property type="match status" value="1"/>
</dbReference>
<evidence type="ECO:0000256" key="6">
    <source>
        <dbReference type="SAM" id="MobiDB-lite"/>
    </source>
</evidence>
<dbReference type="InterPro" id="IPR035965">
    <property type="entry name" value="PAS-like_dom_sf"/>
</dbReference>
<dbReference type="PROSITE" id="PS50112">
    <property type="entry name" value="PAS"/>
    <property type="match status" value="1"/>
</dbReference>
<dbReference type="SMART" id="SM00091">
    <property type="entry name" value="PAS"/>
    <property type="match status" value="2"/>
</dbReference>
<feature type="compositionally biased region" description="Polar residues" evidence="6">
    <location>
        <begin position="546"/>
        <end position="567"/>
    </location>
</feature>
<name>A0ABM0M2H7_SACKO</name>
<evidence type="ECO:0000256" key="2">
    <source>
        <dbReference type="ARBA" id="ARBA00023015"/>
    </source>
</evidence>
<feature type="region of interest" description="Disordered" evidence="6">
    <location>
        <begin position="546"/>
        <end position="587"/>
    </location>
</feature>
<feature type="non-terminal residue" evidence="10">
    <location>
        <position position="1"/>
    </location>
</feature>
<evidence type="ECO:0000313" key="9">
    <source>
        <dbReference type="Proteomes" id="UP000694865"/>
    </source>
</evidence>
<dbReference type="CDD" id="cd00130">
    <property type="entry name" value="PAS"/>
    <property type="match status" value="2"/>
</dbReference>
<evidence type="ECO:0000313" key="10">
    <source>
        <dbReference type="RefSeq" id="XP_006814218.1"/>
    </source>
</evidence>
<gene>
    <name evidence="10" type="primary">LOC102810196</name>
</gene>
<dbReference type="Pfam" id="PF14598">
    <property type="entry name" value="PAS_11"/>
    <property type="match status" value="1"/>
</dbReference>
<keyword evidence="2" id="KW-0805">Transcription regulation</keyword>
<sequence length="859" mass="95804">PALVAAMFYPTAGQEGSFGSVVSPSSVCLSSSSTLPVSVQSASTPPASSQDHHLNHLHEGWSEAEMTLSSAISTITDAVSKSKKKTPFRSTKGASKQRRDLINAEIKNLRDLLPLPDSVKARLSYLHVMSLACVYTRKCNFFSQDFASRVSASHDIEKIKQEYDFSPVLNGFLLIVNSEGYLLYISENVTEFLGHSMVDLLTQGGSVFDVVDDRDHATIRTNLKYYENHSNPKRSFFCRMNTSRSMRRQDNCSDNKVVHITGRYHSMATTSSWSPAPVFIGVCSPISSSICRTARCESSVLDTMSFTTQHGLDMRLQEVSSRVVYHLGYTAEELYATSWYNLLYANDDVIGRTHHQYLIQQVQQGNQTSCEFVVRMLTKDKLIVNVFIHATSHPDELDTSPIICENRVICDTEMQYYKAIQQNVVVDTMISGDEYMYPSSLHLDSSGTWPTDELESEFFPETMKDDATDEQFLNPTSPEKSSSSKDNAFVALKDATMELVRRRLRKRLHSDQSCLEPQRKACRFDNSLDDNYDVKFRTYSLSAINQTSQESSGAPPSSIVSTLTTDSHTNREQRSETCNWAAESPSTMPVTPMTPLNQQEHASNRLDILCPYRLPHAPDSTIRLKQEICVPDSMLTPDPSPKFGQATPAQTHFDFTIDEVPSEQLPNNEEKTLTEEDLNTLRELASTLLTLTKDCSDIKNDIDTNVNIGQEDINMRHTSVERDHCVPSVEGSRMGENPHESLLLADKSFYATSPVGCIQLTVQHSTNLSAIQVAAGQHKQNLETIDQLQLNLSCDQESLSSSSSSSSHQSEQSFSDASSFMDELESIDMELTSSPSTTPSHGELGFCELDLNTSINSFH</sequence>
<dbReference type="InterPro" id="IPR000014">
    <property type="entry name" value="PAS"/>
</dbReference>
<keyword evidence="4" id="KW-0804">Transcription</keyword>
<dbReference type="RefSeq" id="XP_006814218.1">
    <property type="nucleotide sequence ID" value="XM_006814155.1"/>
</dbReference>
<dbReference type="SUPFAM" id="SSF55785">
    <property type="entry name" value="PYP-like sensor domain (PAS domain)"/>
    <property type="match status" value="2"/>
</dbReference>
<dbReference type="PANTHER" id="PTHR23043:SF39">
    <property type="entry name" value="DYSFUSION, ISOFORM D"/>
    <property type="match status" value="1"/>
</dbReference>
<evidence type="ECO:0000259" key="8">
    <source>
        <dbReference type="PROSITE" id="PS50888"/>
    </source>
</evidence>
<dbReference type="InterPro" id="IPR056192">
    <property type="entry name" value="bHLH_NPAS4"/>
</dbReference>
<dbReference type="Pfam" id="PF23183">
    <property type="entry name" value="bHLH_NPAS4"/>
    <property type="match status" value="1"/>
</dbReference>
<organism evidence="9 10">
    <name type="scientific">Saccoglossus kowalevskii</name>
    <name type="common">Acorn worm</name>
    <dbReference type="NCBI Taxonomy" id="10224"/>
    <lineage>
        <taxon>Eukaryota</taxon>
        <taxon>Metazoa</taxon>
        <taxon>Hemichordata</taxon>
        <taxon>Enteropneusta</taxon>
        <taxon>Harrimaniidae</taxon>
        <taxon>Saccoglossus</taxon>
    </lineage>
</organism>
<keyword evidence="5" id="KW-0539">Nucleus</keyword>
<evidence type="ECO:0000256" key="4">
    <source>
        <dbReference type="ARBA" id="ARBA00023163"/>
    </source>
</evidence>
<protein>
    <submittedName>
        <fullName evidence="10">Neuronal PAS domain-containing protein 4-like</fullName>
    </submittedName>
</protein>
<evidence type="ECO:0000259" key="7">
    <source>
        <dbReference type="PROSITE" id="PS50112"/>
    </source>
</evidence>
<feature type="domain" description="BHLH" evidence="8">
    <location>
        <begin position="86"/>
        <end position="139"/>
    </location>
</feature>